<protein>
    <submittedName>
        <fullName evidence="1">Uncharacterized protein</fullName>
    </submittedName>
</protein>
<evidence type="ECO:0000313" key="2">
    <source>
        <dbReference type="Proteomes" id="UP001196413"/>
    </source>
</evidence>
<keyword evidence="2" id="KW-1185">Reference proteome</keyword>
<reference evidence="1" key="1">
    <citation type="submission" date="2021-06" db="EMBL/GenBank/DDBJ databases">
        <title>Parelaphostrongylus tenuis whole genome reference sequence.</title>
        <authorList>
            <person name="Garwood T.J."/>
            <person name="Larsen P.A."/>
            <person name="Fountain-Jones N.M."/>
            <person name="Garbe J.R."/>
            <person name="Macchietto M.G."/>
            <person name="Kania S.A."/>
            <person name="Gerhold R.W."/>
            <person name="Richards J.E."/>
            <person name="Wolf T.M."/>
        </authorList>
    </citation>
    <scope>NUCLEOTIDE SEQUENCE</scope>
    <source>
        <strain evidence="1">MNPRO001-30</strain>
        <tissue evidence="1">Meninges</tissue>
    </source>
</reference>
<evidence type="ECO:0000313" key="1">
    <source>
        <dbReference type="EMBL" id="KAJ1365531.1"/>
    </source>
</evidence>
<name>A0AAD5QXU5_PARTN</name>
<dbReference type="EMBL" id="JAHQIW010005293">
    <property type="protein sequence ID" value="KAJ1365531.1"/>
    <property type="molecule type" value="Genomic_DNA"/>
</dbReference>
<proteinExistence type="predicted"/>
<dbReference type="AlphaFoldDB" id="A0AAD5QXU5"/>
<sequence length="72" mass="7994">MKPPDMCQIDNNMMIMAIPISHTSISGTISTTNFVMANWSKGMWQNVLNRAVRMLTSSPFGSHFFTAIATVN</sequence>
<organism evidence="1 2">
    <name type="scientific">Parelaphostrongylus tenuis</name>
    <name type="common">Meningeal worm</name>
    <dbReference type="NCBI Taxonomy" id="148309"/>
    <lineage>
        <taxon>Eukaryota</taxon>
        <taxon>Metazoa</taxon>
        <taxon>Ecdysozoa</taxon>
        <taxon>Nematoda</taxon>
        <taxon>Chromadorea</taxon>
        <taxon>Rhabditida</taxon>
        <taxon>Rhabditina</taxon>
        <taxon>Rhabditomorpha</taxon>
        <taxon>Strongyloidea</taxon>
        <taxon>Metastrongylidae</taxon>
        <taxon>Parelaphostrongylus</taxon>
    </lineage>
</organism>
<comment type="caution">
    <text evidence="1">The sequence shown here is derived from an EMBL/GenBank/DDBJ whole genome shotgun (WGS) entry which is preliminary data.</text>
</comment>
<dbReference type="Proteomes" id="UP001196413">
    <property type="component" value="Unassembled WGS sequence"/>
</dbReference>
<gene>
    <name evidence="1" type="ORF">KIN20_025893</name>
</gene>
<accession>A0AAD5QXU5</accession>